<dbReference type="InterPro" id="IPR005024">
    <property type="entry name" value="Snf7_fam"/>
</dbReference>
<sequence length="995" mass="109544">MGDDVDEEAPWKIVTGRTANHKKRNKSIRRPAARPKASDGRDDALSHELSGQETAACIAARRTHLNAQDYLKIFREWLLETLQRAGKSDRDYVLTCLGIGRFSPARDYTGSLSAMRSAQCQFVVLQELVTLLRPTWPVRVVDPALGSSDLRYIESLGWEASTDLQEHLNPRYCCHPPGDAHTSNPVHFVYMPHCPRLLHDTWLGHFADQGLLERSLWLCNDLAHYLDGTAKDKSVIPRLCALVPSLQSSPQPTAPKYETTAFSDTRLHWTKELGLSSLAKSQACLCMTPALVWLWLALILLRAVLAARTRSHAPAIAVDDHATGLLVSYSSIAAIHEEWPAIVPRAASGHKQHSTPKSCESTALANAAKVAHRYGYDPQPTDFELFIEASALCSRVGFMIIDDNSQASVVMTMSPGNLENDFQPSVKFSFAEGLWRAYVDETWSDGSTDYNLARVVVGWKTTTWQAMFAPAHEAALGHCCAGYLDFTVMLSYGQGQCGYVSAQAQSFCKIKQPNCHSGAHGWPPTHQSCLQTGARVTYFSLSSSPASIANSVAWWTELLNDLNRHGFLSRSTSAAQARPSTSSEKGKEPAKPSGDTILLQVDDTLLDKLRWDGVGRPLALHYALERMLKEGKLMSLASFNSSKGRMPSDSASQHEPGLSLLSRTFAWSLQTLGFSSSDEQDVGSSSKSREQRWAALRGTYILVDSARTALAGLRTAAQDASAGSPIDCLYTRDDFYHRFSLEGQEQSLSRSDMDIMLLSLQSSNVLVYDDKMVKVISRQEADKVMISDTDRGILQVKMTRIALQRQIDDLENRIKEAQDKASEYVASKRKELAMSYLRTKKDLTALLDKRTRSLETIQAVLLKIETAAGDIDIVRAYETATASLQSLLKNPSLAQDHVEQTMSNLQDTLADQSEIEATVLQGTEDVRLAAGQGTVDEDDLAKELESLALEEQTSAVTEPSKAESAPTKGVTAVERADAAHVREEAAQDRVPLPAE</sequence>
<protein>
    <recommendedName>
        <fullName evidence="3">SRR1-like domain-containing protein</fullName>
    </recommendedName>
</protein>
<evidence type="ECO:0000313" key="5">
    <source>
        <dbReference type="Proteomes" id="UP000009131"/>
    </source>
</evidence>
<feature type="region of interest" description="Disordered" evidence="2">
    <location>
        <begin position="570"/>
        <end position="595"/>
    </location>
</feature>
<dbReference type="OrthoDB" id="10250120at2759"/>
<evidence type="ECO:0000259" key="3">
    <source>
        <dbReference type="Pfam" id="PF07985"/>
    </source>
</evidence>
<dbReference type="InParanoid" id="G7E5S1"/>
<feature type="compositionally biased region" description="Basic and acidic residues" evidence="2">
    <location>
        <begin position="36"/>
        <end position="46"/>
    </location>
</feature>
<name>G7E5S1_MIXOS</name>
<comment type="caution">
    <text evidence="4">The sequence shown here is derived from an EMBL/GenBank/DDBJ whole genome shotgun (WGS) entry which is preliminary data.</text>
</comment>
<dbReference type="GO" id="GO:0009898">
    <property type="term" value="C:cytoplasmic side of plasma membrane"/>
    <property type="evidence" value="ECO:0007669"/>
    <property type="project" value="TreeGrafter"/>
</dbReference>
<dbReference type="PANTHER" id="PTHR22761:SF96">
    <property type="entry name" value="BCDNA.GH08385"/>
    <property type="match status" value="1"/>
</dbReference>
<feature type="compositionally biased region" description="Polar residues" evidence="2">
    <location>
        <begin position="570"/>
        <end position="583"/>
    </location>
</feature>
<reference evidence="4 5" key="1">
    <citation type="journal article" date="2011" name="J. Gen. Appl. Microbiol.">
        <title>Draft genome sequencing of the enigmatic basidiomycete Mixia osmundae.</title>
        <authorList>
            <person name="Nishida H."/>
            <person name="Nagatsuka Y."/>
            <person name="Sugiyama J."/>
        </authorList>
    </citation>
    <scope>NUCLEOTIDE SEQUENCE [LARGE SCALE GENOMIC DNA]</scope>
    <source>
        <strain evidence="5">CBS 9802 / IAM 14324 / JCM 22182 / KY 12970</strain>
    </source>
</reference>
<dbReference type="Proteomes" id="UP000009131">
    <property type="component" value="Unassembled WGS sequence"/>
</dbReference>
<dbReference type="Pfam" id="PF07985">
    <property type="entry name" value="SRR1"/>
    <property type="match status" value="1"/>
</dbReference>
<organism evidence="4 5">
    <name type="scientific">Mixia osmundae (strain CBS 9802 / IAM 14324 / JCM 22182 / KY 12970)</name>
    <dbReference type="NCBI Taxonomy" id="764103"/>
    <lineage>
        <taxon>Eukaryota</taxon>
        <taxon>Fungi</taxon>
        <taxon>Dikarya</taxon>
        <taxon>Basidiomycota</taxon>
        <taxon>Pucciniomycotina</taxon>
        <taxon>Mixiomycetes</taxon>
        <taxon>Mixiales</taxon>
        <taxon>Mixiaceae</taxon>
        <taxon>Mixia</taxon>
    </lineage>
</organism>
<dbReference type="EMBL" id="BABT02000150">
    <property type="protein sequence ID" value="GAA98181.1"/>
    <property type="molecule type" value="Genomic_DNA"/>
</dbReference>
<dbReference type="Pfam" id="PF03357">
    <property type="entry name" value="Snf7"/>
    <property type="match status" value="1"/>
</dbReference>
<dbReference type="GO" id="GO:0006900">
    <property type="term" value="P:vesicle budding from membrane"/>
    <property type="evidence" value="ECO:0007669"/>
    <property type="project" value="TreeGrafter"/>
</dbReference>
<dbReference type="InterPro" id="IPR012942">
    <property type="entry name" value="SRR1-like"/>
</dbReference>
<dbReference type="GO" id="GO:0005771">
    <property type="term" value="C:multivesicular body"/>
    <property type="evidence" value="ECO:0007669"/>
    <property type="project" value="TreeGrafter"/>
</dbReference>
<dbReference type="STRING" id="764103.G7E5S1"/>
<evidence type="ECO:0000256" key="2">
    <source>
        <dbReference type="SAM" id="MobiDB-lite"/>
    </source>
</evidence>
<gene>
    <name evidence="4" type="primary">Mo04864</name>
    <name evidence="4" type="ORF">E5Q_04864</name>
</gene>
<feature type="region of interest" description="Disordered" evidence="2">
    <location>
        <begin position="1"/>
        <end position="46"/>
    </location>
</feature>
<feature type="coiled-coil region" evidence="1">
    <location>
        <begin position="793"/>
        <end position="827"/>
    </location>
</feature>
<keyword evidence="1" id="KW-0175">Coiled coil</keyword>
<evidence type="ECO:0000313" key="4">
    <source>
        <dbReference type="EMBL" id="GAA98181.1"/>
    </source>
</evidence>
<dbReference type="RefSeq" id="XP_014569296.1">
    <property type="nucleotide sequence ID" value="XM_014713810.1"/>
</dbReference>
<reference evidence="4 5" key="2">
    <citation type="journal article" date="2012" name="Open Biol.">
        <title>Characteristics of nucleosomes and linker DNA regions on the genome of the basidiomycete Mixia osmundae revealed by mono- and dinucleosome mapping.</title>
        <authorList>
            <person name="Nishida H."/>
            <person name="Kondo S."/>
            <person name="Matsumoto T."/>
            <person name="Suzuki Y."/>
            <person name="Yoshikawa H."/>
            <person name="Taylor T.D."/>
            <person name="Sugiyama J."/>
        </authorList>
    </citation>
    <scope>NUCLEOTIDE SEQUENCE [LARGE SCALE GENOMIC DNA]</scope>
    <source>
        <strain evidence="5">CBS 9802 / IAM 14324 / JCM 22182 / KY 12970</strain>
    </source>
</reference>
<dbReference type="HOGENOM" id="CLU_300723_0_0_1"/>
<feature type="compositionally biased region" description="Basic residues" evidence="2">
    <location>
        <begin position="19"/>
        <end position="33"/>
    </location>
</feature>
<dbReference type="GO" id="GO:0032511">
    <property type="term" value="P:late endosome to vacuole transport via multivesicular body sorting pathway"/>
    <property type="evidence" value="ECO:0007669"/>
    <property type="project" value="TreeGrafter"/>
</dbReference>
<dbReference type="eggNOG" id="KOG2911">
    <property type="taxonomic scope" value="Eukaryota"/>
</dbReference>
<dbReference type="Gene3D" id="6.10.140.1230">
    <property type="match status" value="1"/>
</dbReference>
<evidence type="ECO:0000256" key="1">
    <source>
        <dbReference type="SAM" id="Coils"/>
    </source>
</evidence>
<accession>G7E5S1</accession>
<dbReference type="AlphaFoldDB" id="G7E5S1"/>
<feature type="domain" description="SRR1-like" evidence="3">
    <location>
        <begin position="94"/>
        <end position="269"/>
    </location>
</feature>
<proteinExistence type="predicted"/>
<feature type="region of interest" description="Disordered" evidence="2">
    <location>
        <begin position="950"/>
        <end position="976"/>
    </location>
</feature>
<dbReference type="PANTHER" id="PTHR22761">
    <property type="entry name" value="CHARGED MULTIVESICULAR BODY PROTEIN"/>
    <property type="match status" value="1"/>
</dbReference>
<keyword evidence="5" id="KW-1185">Reference proteome</keyword>
<dbReference type="GO" id="GO:0000815">
    <property type="term" value="C:ESCRT III complex"/>
    <property type="evidence" value="ECO:0007669"/>
    <property type="project" value="TreeGrafter"/>
</dbReference>